<reference evidence="8 9" key="1">
    <citation type="submission" date="2018-07" db="EMBL/GenBank/DDBJ databases">
        <title>Genomic Encyclopedia of Type Strains, Phase IV (KMG-IV): sequencing the most valuable type-strain genomes for metagenomic binning, comparative biology and taxonomic classification.</title>
        <authorList>
            <person name="Goeker M."/>
        </authorList>
    </citation>
    <scope>NUCLEOTIDE SEQUENCE [LARGE SCALE GENOMIC DNA]</scope>
    <source>
        <strain evidence="8 9">DSM 26407</strain>
    </source>
</reference>
<dbReference type="Proteomes" id="UP000252707">
    <property type="component" value="Unassembled WGS sequence"/>
</dbReference>
<dbReference type="InterPro" id="IPR050189">
    <property type="entry name" value="MFS_Efflux_Transporters"/>
</dbReference>
<evidence type="ECO:0000256" key="6">
    <source>
        <dbReference type="SAM" id="Phobius"/>
    </source>
</evidence>
<feature type="transmembrane region" description="Helical" evidence="6">
    <location>
        <begin position="165"/>
        <end position="184"/>
    </location>
</feature>
<dbReference type="Gene3D" id="1.20.1250.20">
    <property type="entry name" value="MFS general substrate transporter like domains"/>
    <property type="match status" value="2"/>
</dbReference>
<gene>
    <name evidence="8" type="ORF">DFQ59_102249</name>
</gene>
<dbReference type="InterPro" id="IPR011701">
    <property type="entry name" value="MFS"/>
</dbReference>
<dbReference type="PANTHER" id="PTHR43124:SF3">
    <property type="entry name" value="CHLORAMPHENICOL EFFLUX PUMP RV0191"/>
    <property type="match status" value="1"/>
</dbReference>
<comment type="subcellular location">
    <subcellularLocation>
        <location evidence="1">Cell membrane</location>
        <topology evidence="1">Multi-pass membrane protein</topology>
    </subcellularLocation>
</comment>
<feature type="transmembrane region" description="Helical" evidence="6">
    <location>
        <begin position="284"/>
        <end position="305"/>
    </location>
</feature>
<feature type="transmembrane region" description="Helical" evidence="6">
    <location>
        <begin position="107"/>
        <end position="127"/>
    </location>
</feature>
<keyword evidence="9" id="KW-1185">Reference proteome</keyword>
<keyword evidence="5 6" id="KW-0472">Membrane</keyword>
<evidence type="ECO:0000256" key="2">
    <source>
        <dbReference type="ARBA" id="ARBA00022475"/>
    </source>
</evidence>
<feature type="transmembrane region" description="Helical" evidence="6">
    <location>
        <begin position="139"/>
        <end position="159"/>
    </location>
</feature>
<dbReference type="GO" id="GO:0022857">
    <property type="term" value="F:transmembrane transporter activity"/>
    <property type="evidence" value="ECO:0007669"/>
    <property type="project" value="InterPro"/>
</dbReference>
<evidence type="ECO:0000256" key="4">
    <source>
        <dbReference type="ARBA" id="ARBA00022989"/>
    </source>
</evidence>
<feature type="transmembrane region" description="Helical" evidence="6">
    <location>
        <begin position="380"/>
        <end position="398"/>
    </location>
</feature>
<keyword evidence="4 6" id="KW-1133">Transmembrane helix</keyword>
<accession>A0A369CCZ4</accession>
<keyword evidence="2" id="KW-1003">Cell membrane</keyword>
<evidence type="ECO:0000256" key="1">
    <source>
        <dbReference type="ARBA" id="ARBA00004651"/>
    </source>
</evidence>
<evidence type="ECO:0000256" key="3">
    <source>
        <dbReference type="ARBA" id="ARBA00022692"/>
    </source>
</evidence>
<dbReference type="Pfam" id="PF07690">
    <property type="entry name" value="MFS_1"/>
    <property type="match status" value="1"/>
</dbReference>
<evidence type="ECO:0000259" key="7">
    <source>
        <dbReference type="PROSITE" id="PS50850"/>
    </source>
</evidence>
<evidence type="ECO:0000256" key="5">
    <source>
        <dbReference type="ARBA" id="ARBA00023136"/>
    </source>
</evidence>
<dbReference type="EMBL" id="QPJY01000002">
    <property type="protein sequence ID" value="RCX31902.1"/>
    <property type="molecule type" value="Genomic_DNA"/>
</dbReference>
<comment type="caution">
    <text evidence="8">The sequence shown here is derived from an EMBL/GenBank/DDBJ whole genome shotgun (WGS) entry which is preliminary data.</text>
</comment>
<feature type="transmembrane region" description="Helical" evidence="6">
    <location>
        <begin position="341"/>
        <end position="360"/>
    </location>
</feature>
<dbReference type="InterPro" id="IPR036259">
    <property type="entry name" value="MFS_trans_sf"/>
</dbReference>
<organism evidence="8 9">
    <name type="scientific">Thioalbus denitrificans</name>
    <dbReference type="NCBI Taxonomy" id="547122"/>
    <lineage>
        <taxon>Bacteria</taxon>
        <taxon>Pseudomonadati</taxon>
        <taxon>Pseudomonadota</taxon>
        <taxon>Gammaproteobacteria</taxon>
        <taxon>Chromatiales</taxon>
        <taxon>Ectothiorhodospiraceae</taxon>
        <taxon>Thioalbus</taxon>
    </lineage>
</organism>
<protein>
    <submittedName>
        <fullName evidence="8">Sugar phosphate permease</fullName>
    </submittedName>
</protein>
<keyword evidence="3 6" id="KW-0812">Transmembrane</keyword>
<feature type="domain" description="Major facilitator superfamily (MFS) profile" evidence="7">
    <location>
        <begin position="10"/>
        <end position="404"/>
    </location>
</feature>
<evidence type="ECO:0000313" key="9">
    <source>
        <dbReference type="Proteomes" id="UP000252707"/>
    </source>
</evidence>
<feature type="transmembrane region" description="Helical" evidence="6">
    <location>
        <begin position="250"/>
        <end position="272"/>
    </location>
</feature>
<name>A0A369CCZ4_9GAMM</name>
<sequence length="411" mass="43226">MLSPALVARIFVPFALGYFLSYLFRAVNAVIGPALGAELALDAGILGLLTSAYFLAFAAFQLPLGILLDRYGSRRTESMLLLCAAAGAFVFARAESVAGLVAGRALIGFGVSACLMAAFHAFVHWFPRERLPLVNGLQLGAGGLGALAATAPVELALAVTDWRGVFLVLALLTATVAVLIFAVVPERGQAPGDGGSLAGQFRGVARVFSSPLFWRVVPWTVASQATFLSVQSLWAGPWLRDVAGLEAGPAATVLAFMAGAMVVGFVLMGTLAERLGRFGIRPMTVASGGMTLFMTVQALLLLDWAPLRTGLWILFGFFGTTGVINYAALSQGFPAQLAGRANTGLNLLVFVAAFGAQWGIGEIIDLFSPGPGYDPAGYRAAFGLLLLLQLLGMAWFLWRAHPSRPDGGEEE</sequence>
<dbReference type="PANTHER" id="PTHR43124">
    <property type="entry name" value="PURINE EFFLUX PUMP PBUE"/>
    <property type="match status" value="1"/>
</dbReference>
<evidence type="ECO:0000313" key="8">
    <source>
        <dbReference type="EMBL" id="RCX31902.1"/>
    </source>
</evidence>
<dbReference type="PROSITE" id="PS50850">
    <property type="entry name" value="MFS"/>
    <property type="match status" value="1"/>
</dbReference>
<feature type="transmembrane region" description="Helical" evidence="6">
    <location>
        <begin position="311"/>
        <end position="329"/>
    </location>
</feature>
<feature type="transmembrane region" description="Helical" evidence="6">
    <location>
        <begin position="7"/>
        <end position="24"/>
    </location>
</feature>
<dbReference type="GO" id="GO:0005886">
    <property type="term" value="C:plasma membrane"/>
    <property type="evidence" value="ECO:0007669"/>
    <property type="project" value="UniProtKB-SubCell"/>
</dbReference>
<dbReference type="InterPro" id="IPR020846">
    <property type="entry name" value="MFS_dom"/>
</dbReference>
<feature type="transmembrane region" description="Helical" evidence="6">
    <location>
        <begin position="44"/>
        <end position="68"/>
    </location>
</feature>
<dbReference type="AlphaFoldDB" id="A0A369CCZ4"/>
<dbReference type="SUPFAM" id="SSF103473">
    <property type="entry name" value="MFS general substrate transporter"/>
    <property type="match status" value="1"/>
</dbReference>
<proteinExistence type="predicted"/>